<feature type="region of interest" description="Disordered" evidence="1">
    <location>
        <begin position="1"/>
        <end position="68"/>
    </location>
</feature>
<evidence type="ECO:0000313" key="4">
    <source>
        <dbReference type="WBParaSite" id="EVEC_0000403101-mRNA-1"/>
    </source>
</evidence>
<reference evidence="4" key="1">
    <citation type="submission" date="2017-02" db="UniProtKB">
        <authorList>
            <consortium name="WormBaseParasite"/>
        </authorList>
    </citation>
    <scope>IDENTIFICATION</scope>
</reference>
<sequence length="421" mass="47479">MSAIESVASNEGHVQQPHRKLVEMSCSKNAVRRRDSHSSVGHSESYRSGKTSEFLKGRHSSKERLSRNCSDMVDLEKGLTLNDNGARKSAARRSTHCLEPSCSNWYGRCDNVKEGEKSNGGEFSGLVQRISCDMKCSVRKHDGHQYRTGSKKKFASEGTKYHRLSCPGRLLDRKFWLELKLNFAQNIVVRCDLFLNIMSECTGFIMWNSQAEEDISVQYTGSRKGAVESKDLGVNENDGSEGTMFSIKTPEFENEKSGFYAEKQFPRLFFNNGTDSLSRRRRGRNRVFGTMDKRDDDRDRKSRPNSFILKKSKAKKSRRSVRRDPESTRLSVTLVQGDAKPPLRRVVRKSLSRIPSSSIIHHSYVPSDGHIRNSWPGSEGVGGSRRWVVTTDLVDVDTSEVFVSPLPCSHLSSEGLNQVGQ</sequence>
<reference evidence="2 3" key="2">
    <citation type="submission" date="2018-10" db="EMBL/GenBank/DDBJ databases">
        <authorList>
            <consortium name="Pathogen Informatics"/>
        </authorList>
    </citation>
    <scope>NUCLEOTIDE SEQUENCE [LARGE SCALE GENOMIC DNA]</scope>
</reference>
<name>A0A0N4V224_ENTVE</name>
<evidence type="ECO:0000256" key="1">
    <source>
        <dbReference type="SAM" id="MobiDB-lite"/>
    </source>
</evidence>
<dbReference type="EMBL" id="UXUI01007670">
    <property type="protein sequence ID" value="VDD88596.1"/>
    <property type="molecule type" value="Genomic_DNA"/>
</dbReference>
<organism evidence="4">
    <name type="scientific">Enterobius vermicularis</name>
    <name type="common">Human pinworm</name>
    <dbReference type="NCBI Taxonomy" id="51028"/>
    <lineage>
        <taxon>Eukaryota</taxon>
        <taxon>Metazoa</taxon>
        <taxon>Ecdysozoa</taxon>
        <taxon>Nematoda</taxon>
        <taxon>Chromadorea</taxon>
        <taxon>Rhabditida</taxon>
        <taxon>Spirurina</taxon>
        <taxon>Oxyuridomorpha</taxon>
        <taxon>Oxyuroidea</taxon>
        <taxon>Oxyuridae</taxon>
        <taxon>Enterobius</taxon>
    </lineage>
</organism>
<evidence type="ECO:0000313" key="2">
    <source>
        <dbReference type="EMBL" id="VDD88596.1"/>
    </source>
</evidence>
<dbReference type="Proteomes" id="UP000274131">
    <property type="component" value="Unassembled WGS sequence"/>
</dbReference>
<feature type="compositionally biased region" description="Polar residues" evidence="1">
    <location>
        <begin position="38"/>
        <end position="51"/>
    </location>
</feature>
<feature type="compositionally biased region" description="Basic and acidic residues" evidence="1">
    <location>
        <begin position="291"/>
        <end position="302"/>
    </location>
</feature>
<feature type="compositionally biased region" description="Basic and acidic residues" evidence="1">
    <location>
        <begin position="53"/>
        <end position="66"/>
    </location>
</feature>
<gene>
    <name evidence="2" type="ORF">EVEC_LOCUS3739</name>
</gene>
<proteinExistence type="predicted"/>
<evidence type="ECO:0000313" key="3">
    <source>
        <dbReference type="Proteomes" id="UP000274131"/>
    </source>
</evidence>
<dbReference type="AlphaFoldDB" id="A0A0N4V224"/>
<dbReference type="WBParaSite" id="EVEC_0000403101-mRNA-1">
    <property type="protein sequence ID" value="EVEC_0000403101-mRNA-1"/>
    <property type="gene ID" value="EVEC_0000403101"/>
</dbReference>
<protein>
    <submittedName>
        <fullName evidence="4">Enhancer of polycomb-like transcription factor protein</fullName>
    </submittedName>
</protein>
<accession>A0A0N4V224</accession>
<feature type="region of interest" description="Disordered" evidence="1">
    <location>
        <begin position="276"/>
        <end position="306"/>
    </location>
</feature>
<keyword evidence="3" id="KW-1185">Reference proteome</keyword>